<dbReference type="EMBL" id="QJKF01000026">
    <property type="protein sequence ID" value="PXX53921.1"/>
    <property type="molecule type" value="Genomic_DNA"/>
</dbReference>
<dbReference type="OrthoDB" id="4557165at2"/>
<feature type="compositionally biased region" description="Low complexity" evidence="1">
    <location>
        <begin position="12"/>
        <end position="23"/>
    </location>
</feature>
<dbReference type="SMART" id="SM00530">
    <property type="entry name" value="HTH_XRE"/>
    <property type="match status" value="1"/>
</dbReference>
<dbReference type="Gene3D" id="1.10.260.40">
    <property type="entry name" value="lambda repressor-like DNA-binding domains"/>
    <property type="match status" value="1"/>
</dbReference>
<protein>
    <submittedName>
        <fullName evidence="3">Helix-turn-helix protein</fullName>
    </submittedName>
</protein>
<feature type="region of interest" description="Disordered" evidence="1">
    <location>
        <begin position="1"/>
        <end position="27"/>
    </location>
</feature>
<keyword evidence="4" id="KW-1185">Reference proteome</keyword>
<dbReference type="CDD" id="cd00093">
    <property type="entry name" value="HTH_XRE"/>
    <property type="match status" value="1"/>
</dbReference>
<organism evidence="3 4">
    <name type="scientific">Nocardia tenerifensis</name>
    <dbReference type="NCBI Taxonomy" id="228006"/>
    <lineage>
        <taxon>Bacteria</taxon>
        <taxon>Bacillati</taxon>
        <taxon>Actinomycetota</taxon>
        <taxon>Actinomycetes</taxon>
        <taxon>Mycobacteriales</taxon>
        <taxon>Nocardiaceae</taxon>
        <taxon>Nocardia</taxon>
    </lineage>
</organism>
<dbReference type="Proteomes" id="UP000247569">
    <property type="component" value="Unassembled WGS sequence"/>
</dbReference>
<evidence type="ECO:0000259" key="2">
    <source>
        <dbReference type="PROSITE" id="PS50943"/>
    </source>
</evidence>
<feature type="domain" description="HTH cro/C1-type" evidence="2">
    <location>
        <begin position="35"/>
        <end position="98"/>
    </location>
</feature>
<dbReference type="SUPFAM" id="SSF47413">
    <property type="entry name" value="lambda repressor-like DNA-binding domains"/>
    <property type="match status" value="1"/>
</dbReference>
<dbReference type="InterPro" id="IPR001387">
    <property type="entry name" value="Cro/C1-type_HTH"/>
</dbReference>
<evidence type="ECO:0000313" key="3">
    <source>
        <dbReference type="EMBL" id="PXX53921.1"/>
    </source>
</evidence>
<dbReference type="RefSeq" id="WP_110293968.1">
    <property type="nucleotide sequence ID" value="NZ_QJKF01000026.1"/>
</dbReference>
<accession>A0A318K146</accession>
<evidence type="ECO:0000313" key="4">
    <source>
        <dbReference type="Proteomes" id="UP000247569"/>
    </source>
</evidence>
<comment type="caution">
    <text evidence="3">The sequence shown here is derived from an EMBL/GenBank/DDBJ whole genome shotgun (WGS) entry which is preliminary data.</text>
</comment>
<dbReference type="InterPro" id="IPR010982">
    <property type="entry name" value="Lambda_DNA-bd_dom_sf"/>
</dbReference>
<sequence length="142" mass="15487">MHLGTGAEGPRTTTTADEAAGAGQLAERQRLGELIRDARERAGLSKRAAARRAGISEGRWRQLEDGYEQAHGRRTPANATRATLVRMAQAISLPPAELLRAAGFAPDSAAEVVDVTGLRPDEVARVREFVRFLRYERAALQR</sequence>
<name>A0A318K146_9NOCA</name>
<proteinExistence type="predicted"/>
<evidence type="ECO:0000256" key="1">
    <source>
        <dbReference type="SAM" id="MobiDB-lite"/>
    </source>
</evidence>
<dbReference type="PROSITE" id="PS50943">
    <property type="entry name" value="HTH_CROC1"/>
    <property type="match status" value="1"/>
</dbReference>
<dbReference type="GO" id="GO:0003677">
    <property type="term" value="F:DNA binding"/>
    <property type="evidence" value="ECO:0007669"/>
    <property type="project" value="InterPro"/>
</dbReference>
<dbReference type="Pfam" id="PF13560">
    <property type="entry name" value="HTH_31"/>
    <property type="match status" value="1"/>
</dbReference>
<reference evidence="3 4" key="1">
    <citation type="submission" date="2018-05" db="EMBL/GenBank/DDBJ databases">
        <title>Genomic Encyclopedia of Type Strains, Phase IV (KMG-IV): sequencing the most valuable type-strain genomes for metagenomic binning, comparative biology and taxonomic classification.</title>
        <authorList>
            <person name="Goeker M."/>
        </authorList>
    </citation>
    <scope>NUCLEOTIDE SEQUENCE [LARGE SCALE GENOMIC DNA]</scope>
    <source>
        <strain evidence="3 4">DSM 44704</strain>
    </source>
</reference>
<gene>
    <name evidence="3" type="ORF">DFR70_12642</name>
</gene>
<dbReference type="AlphaFoldDB" id="A0A318K146"/>